<evidence type="ECO:0000256" key="1">
    <source>
        <dbReference type="SAM" id="SignalP"/>
    </source>
</evidence>
<organism evidence="2 3">
    <name type="scientific">Taenia crassiceps</name>
    <dbReference type="NCBI Taxonomy" id="6207"/>
    <lineage>
        <taxon>Eukaryota</taxon>
        <taxon>Metazoa</taxon>
        <taxon>Spiralia</taxon>
        <taxon>Lophotrochozoa</taxon>
        <taxon>Platyhelminthes</taxon>
        <taxon>Cestoda</taxon>
        <taxon>Eucestoda</taxon>
        <taxon>Cyclophyllidea</taxon>
        <taxon>Taeniidae</taxon>
        <taxon>Taenia</taxon>
    </lineage>
</organism>
<comment type="caution">
    <text evidence="2">The sequence shown here is derived from an EMBL/GenBank/DDBJ whole genome shotgun (WGS) entry which is preliminary data.</text>
</comment>
<evidence type="ECO:0008006" key="4">
    <source>
        <dbReference type="Google" id="ProtNLM"/>
    </source>
</evidence>
<evidence type="ECO:0000313" key="2">
    <source>
        <dbReference type="EMBL" id="KAL5107759.1"/>
    </source>
</evidence>
<keyword evidence="3" id="KW-1185">Reference proteome</keyword>
<evidence type="ECO:0000313" key="3">
    <source>
        <dbReference type="Proteomes" id="UP001651158"/>
    </source>
</evidence>
<feature type="chain" id="PRO_5046185701" description="Secreted protein" evidence="1">
    <location>
        <begin position="21"/>
        <end position="184"/>
    </location>
</feature>
<dbReference type="Proteomes" id="UP001651158">
    <property type="component" value="Unassembled WGS sequence"/>
</dbReference>
<protein>
    <recommendedName>
        <fullName evidence="4">Secreted protein</fullName>
    </recommendedName>
</protein>
<dbReference type="EMBL" id="JAKROA010000004">
    <property type="protein sequence ID" value="KAL5107759.1"/>
    <property type="molecule type" value="Genomic_DNA"/>
</dbReference>
<accession>A0ABR4QDK0</accession>
<reference evidence="2 3" key="1">
    <citation type="journal article" date="2022" name="Front. Cell. Infect. Microbiol.">
        <title>The Genomes of Two Strains of Taenia crassiceps the Animal Model for the Study of Human Cysticercosis.</title>
        <authorList>
            <person name="Bobes R.J."/>
            <person name="Estrada K."/>
            <person name="Rios-Valencia D.G."/>
            <person name="Calderon-Gallegos A."/>
            <person name="de la Torre P."/>
            <person name="Carrero J.C."/>
            <person name="Sanchez-Flores A."/>
            <person name="Laclette J.P."/>
        </authorList>
    </citation>
    <scope>NUCLEOTIDE SEQUENCE [LARGE SCALE GENOMIC DNA]</scope>
    <source>
        <strain evidence="2">WFUcys</strain>
    </source>
</reference>
<proteinExistence type="predicted"/>
<sequence length="184" mass="21210">MLFLSTWLVVVVMMNRLRHSSPLFLFLLICEEWELEVFSATVTVSFSFVSITPIHSSAEVKHLNFVSYSTSYYEKAIVRSGAELSKRGDDPGSILPAKRLCWHEDSSAPQEREQLRLKLPRPSVRMWSYSIRGLFSTRSCSHEVGSWAHLPQTELSIFLHFALASHGGELDSWRRRRWPSRRVG</sequence>
<feature type="signal peptide" evidence="1">
    <location>
        <begin position="1"/>
        <end position="20"/>
    </location>
</feature>
<keyword evidence="1" id="KW-0732">Signal</keyword>
<name>A0ABR4QDK0_9CEST</name>
<gene>
    <name evidence="2" type="ORF">TcWFU_005409</name>
</gene>